<dbReference type="OrthoDB" id="9880817at2"/>
<dbReference type="RefSeq" id="WP_058524679.1">
    <property type="nucleotide sequence ID" value="NZ_CAAAHV010000004.1"/>
</dbReference>
<dbReference type="Proteomes" id="UP000255066">
    <property type="component" value="Unassembled WGS sequence"/>
</dbReference>
<sequence>MKNILDAIYNDDLQTLNTLSPNLPGLTDVHSHQDFAGTLLMHAVRAKNIHALQLLLNLRDSDNQMLIPINKIVNDKTALDLILDEEPSVVGNHIKKLLRDHKAQSFVELSQNTHDTVVNRTALAAVNFLQEKYEVISSDWEQDFNNYKKHFSSLECQTIKIAFKRIHQIDTQFSHLGNRTLLMVMNLVWTAINDKNSLTTEQKELLEKTAIDKQDAVLDEIVINRKLLLFRNLYVLQNEYGFQLESCPHGLANGIISSLNGVYPKVLVLDKTDLDQLIINDINSCIRAVLNEYSFQKLLTLYKAKYEDEALEDFYLQVKERFRALVKEQYFLSILDEMTVYNPFKDEFDVVIQQFSFPNEEFKMLEYLSLLLTNTKQKIDFLYQSEEEQFDTHLEKSLQQTAKLMRDNFQDSPLLANLSDEEIEQVFLAEMRRQSYLIDYNGKVNPISLFIGIAKYLGDSRFSQYLPTVISCLEFIGPMELLTCFKSIQLPSICEQIYNALKDKLTLNLSHKIKILPYIKSTELRNSIINELIESDIDTIQKLQEFYLTDLDDLSDETIKLLQSRFIKQFTQLNFLELLEKLPPKNRIRICINTEEKFIYDFLENEILFSALLEKIPPNDWGRFFDLYHPFLIGILKQYRLFTLAHIINVITPENWDELLKQFKEKFNYQITDNTIHFLTTLTLLRPERRLHLCRIIPAAEFQELLHSPINLAVFFSLFNDDQFLDTLSTLDLTILREDLSKNEALFIVLTNLSFEKQKILINHIGLVELKSFISSIEKLILLHQRIDIFSNNLFSFDEICTLIKSVDDYKKVFAIIPQPSKESFFNHNDSLKVLGADETDYYLVQSQFTQIGLIKPKSFIQYIKLINSVNIEQRYALYQQLGGKGMLLNLVQSLVEVGTFFAALHGHGSERVYREIGGFEYITSLPYEFCGIFLVLIELSSAEQNKLIRMIGGINSLESLANALEPEEAQRRFPQLLSLLDESLLLQLFEEKDLDNVSNFYELLALPRVVFNAYIKHLINTRKIEHSFDFNAPLDLEKLSNYIEQFHPDSEYFLQNRGYQNITISDLEEVELLKRTKPAVINILRHTLNPFYLLMEQTQASSRKDLLLNFGQDFVSRHHQSVTHFSQMLMLFPENERKDIIQFLNYTTLVALFEPNDLFEKIITEMVAIYSCALEYGFNYLLRNGLVAVLGKFPYSSSLIYSEKLISEMVKDARDFSGTPAFGFLFMLLQAIPRDDWSSILANYEVEDLQQYCNEKFFKLAFAYMPYQDQQLIDLIDSLLQHPKLTPLRNAIVKAVLSELVAVKLSTFEYRRKFLSLFSSNELTEILRRNSLFLDPETSPVVAINIQMWGTIKGQDDSMVVFLDWLLTHFNQDELSTLFANSLDLSYLLMAIPKSYQVAFFSHLKSIILSTHRDLLPNLLRLLSGDSLISIVELGGFKDHVATFNELCQLIRTIPSKVHNQFINQLKYTAQEMEAGSLFFLHSIMEGTVEEKKSVFQNIPFARIFNTPFQFNATREVVFLDKAIRPIVFNRILQLVDKNDIPSQQDIHVLAFSLGDDFPSYLPEITRHFDHDIKFELVLYTLFVAHNSITPRKHFWPALAAISPRYLLSQIQLEDYISVLEYESRRFFETIFREDSNLTLAHINLFYRQLKDSRWLRTPDQIPYKNINYKESTTDDLNELFNYQHQEDYLSFFRAVFGNCPADNLPSLLGKPGNAFSFLEEFQSRLADKHIHGYQMILQQELFPRLLPLVAIIQNRLNGDKSDIRLRFIRFLKQQLQVSQNPAESIKLLDFILVHDNNPKETEQTCSKLFVDKLISQMLQADDMTPFVHLLKIIRNNNQSQLIDQYPFIFNRKTVKDPAFFSPPKDTLYLYITNMTMHCDVPLFEQICEKIEQYAQNNRHSLDETQYNQLSLCISEIKNVPYSQIGGPSTPSERDYLSPTM</sequence>
<protein>
    <submittedName>
        <fullName evidence="2">Uncharacterized protein</fullName>
    </submittedName>
</protein>
<organism evidence="2 4">
    <name type="scientific">Legionella birminghamensis</name>
    <dbReference type="NCBI Taxonomy" id="28083"/>
    <lineage>
        <taxon>Bacteria</taxon>
        <taxon>Pseudomonadati</taxon>
        <taxon>Pseudomonadota</taxon>
        <taxon>Gammaproteobacteria</taxon>
        <taxon>Legionellales</taxon>
        <taxon>Legionellaceae</taxon>
        <taxon>Legionella</taxon>
    </lineage>
</organism>
<accession>A0A378I8U3</accession>
<gene>
    <name evidence="1" type="ORF">Lbir_2687</name>
    <name evidence="2" type="ORF">NCTC12437_00975</name>
</gene>
<dbReference type="EMBL" id="UGNW01000001">
    <property type="protein sequence ID" value="STX31205.1"/>
    <property type="molecule type" value="Genomic_DNA"/>
</dbReference>
<reference evidence="2 4" key="2">
    <citation type="submission" date="2018-06" db="EMBL/GenBank/DDBJ databases">
        <authorList>
            <consortium name="Pathogen Informatics"/>
            <person name="Doyle S."/>
        </authorList>
    </citation>
    <scope>NUCLEOTIDE SEQUENCE [LARGE SCALE GENOMIC DNA]</scope>
    <source>
        <strain evidence="2 4">NCTC12437</strain>
    </source>
</reference>
<evidence type="ECO:0000313" key="3">
    <source>
        <dbReference type="Proteomes" id="UP000054735"/>
    </source>
</evidence>
<proteinExistence type="predicted"/>
<reference evidence="1 3" key="1">
    <citation type="submission" date="2015-11" db="EMBL/GenBank/DDBJ databases">
        <title>Genomic analysis of 38 Legionella species identifies large and diverse effector repertoires.</title>
        <authorList>
            <person name="Burstein D."/>
            <person name="Amaro F."/>
            <person name="Zusman T."/>
            <person name="Lifshitz Z."/>
            <person name="Cohen O."/>
            <person name="Gilbert J.A."/>
            <person name="Pupko T."/>
            <person name="Shuman H.A."/>
            <person name="Segal G."/>
        </authorList>
    </citation>
    <scope>NUCLEOTIDE SEQUENCE [LARGE SCALE GENOMIC DNA]</scope>
    <source>
        <strain evidence="1 3">CDC#1407-AL-14</strain>
    </source>
</reference>
<name>A0A378I8U3_9GAMM</name>
<dbReference type="Proteomes" id="UP000054735">
    <property type="component" value="Unassembled WGS sequence"/>
</dbReference>
<dbReference type="EMBL" id="LNXT01000048">
    <property type="protein sequence ID" value="KTC68085.1"/>
    <property type="molecule type" value="Genomic_DNA"/>
</dbReference>
<keyword evidence="3" id="KW-1185">Reference proteome</keyword>
<evidence type="ECO:0000313" key="1">
    <source>
        <dbReference type="EMBL" id="KTC68085.1"/>
    </source>
</evidence>
<evidence type="ECO:0000313" key="4">
    <source>
        <dbReference type="Proteomes" id="UP000255066"/>
    </source>
</evidence>
<evidence type="ECO:0000313" key="2">
    <source>
        <dbReference type="EMBL" id="STX31205.1"/>
    </source>
</evidence>